<reference evidence="4" key="1">
    <citation type="submission" date="2020-04" db="EMBL/GenBank/DDBJ databases">
        <authorList>
            <person name="Neveu A P."/>
        </authorList>
    </citation>
    <scope>NUCLEOTIDE SEQUENCE</scope>
    <source>
        <tissue evidence="4">Whole embryo</tissue>
    </source>
</reference>
<dbReference type="SUPFAM" id="SSF57184">
    <property type="entry name" value="Growth factor receptor domain"/>
    <property type="match status" value="1"/>
</dbReference>
<feature type="region of interest" description="Disordered" evidence="1">
    <location>
        <begin position="655"/>
        <end position="679"/>
    </location>
</feature>
<dbReference type="InterPro" id="IPR011641">
    <property type="entry name" value="Tyr-kin_ephrin_A/B_rcpt-like"/>
</dbReference>
<gene>
    <name evidence="4" type="primary">LOC100176236</name>
</gene>
<evidence type="ECO:0000259" key="3">
    <source>
        <dbReference type="Pfam" id="PF07699"/>
    </source>
</evidence>
<evidence type="ECO:0000313" key="4">
    <source>
        <dbReference type="EMBL" id="CAB3260902.1"/>
    </source>
</evidence>
<keyword evidence="2" id="KW-1133">Transmembrane helix</keyword>
<dbReference type="Gene3D" id="1.20.5.510">
    <property type="entry name" value="Single helix bin"/>
    <property type="match status" value="1"/>
</dbReference>
<dbReference type="AlphaFoldDB" id="A0A6F9DGM1"/>
<sequence>MCDKGYRLTLSDPFIKCTHNKLSTLMEWLPYLDESACQKPSVGNVVQELDLLYPCPCKPTSDYYDSRRRSFTSALRTHSGCRRRKERLGFCNQSKNKLFLECIDDVKLKVRVTVDLDEIKTIASTKEARLIVEKGAKEIVEMVVTKKITAKGSDSKEYPADNSTALSQALVICEEGWLMDDQGCSKCPKGTFMSNGKCEFCPVDSYQDQSGKTFCHKCPPNKQTATYGSMNVYYCKLRPVTGEGSMNKIIIGGVIGGFVFLLAILLIIGFIHRRRKNNQMKKEQERKRRQRLARERRKKKKKADKADSEEASGARSETETNTEQANGQIPNNESATAVAAIQTQATKKRKPPPSETSTQNNEADDATSVAPSDIVTQTDATSTKSIDDDTKSAGAESAIFTDGGASDTMSVVSSEMPLKSALKKRSKPPPSYLEDDQTTIISASTISVGRVRQMQKRPVSLDEDRNTKYSSDSMRRGRGAGRSMSMRRPESVSPNRFRPEGPQSLPVQGMPMKRSMSMERGPNPGYDPRLLPHHNPAPMMVRPPGGPGTMPPGGPNMMGQPPRRRGPMYPTYAPRGMHPPGNLPYQAGKMRNPYMTLQPGARPPRGAYWNPAFDGSPNDWEGMAMRNDAKMRPPPQMMTMPRNMGARYRMPNGMMPNGGHGNIPPHLRHRMPSPPPYYA</sequence>
<feature type="compositionally biased region" description="Basic residues" evidence="1">
    <location>
        <begin position="287"/>
        <end position="303"/>
    </location>
</feature>
<dbReference type="EMBL" id="LR786427">
    <property type="protein sequence ID" value="CAB3260902.1"/>
    <property type="molecule type" value="mRNA"/>
</dbReference>
<name>A0A6F9DGM1_9ASCI</name>
<dbReference type="InterPro" id="IPR009030">
    <property type="entry name" value="Growth_fac_rcpt_cys_sf"/>
</dbReference>
<dbReference type="Gene3D" id="2.10.50.10">
    <property type="entry name" value="Tumor Necrosis Factor Receptor, subunit A, domain 2"/>
    <property type="match status" value="1"/>
</dbReference>
<protein>
    <submittedName>
        <fullName evidence="4">Uncharacterized protein LOC100176236</fullName>
    </submittedName>
</protein>
<feature type="region of interest" description="Disordered" evidence="1">
    <location>
        <begin position="444"/>
        <end position="523"/>
    </location>
</feature>
<feature type="region of interest" description="Disordered" evidence="1">
    <location>
        <begin position="277"/>
        <end position="412"/>
    </location>
</feature>
<feature type="compositionally biased region" description="Polar residues" evidence="1">
    <location>
        <begin position="319"/>
        <end position="334"/>
    </location>
</feature>
<feature type="transmembrane region" description="Helical" evidence="2">
    <location>
        <begin position="249"/>
        <end position="271"/>
    </location>
</feature>
<evidence type="ECO:0000256" key="1">
    <source>
        <dbReference type="SAM" id="MobiDB-lite"/>
    </source>
</evidence>
<evidence type="ECO:0000256" key="2">
    <source>
        <dbReference type="SAM" id="Phobius"/>
    </source>
</evidence>
<feature type="domain" description="Tyrosine-protein kinase ephrin type A/B receptor-like" evidence="3">
    <location>
        <begin position="190"/>
        <end position="235"/>
    </location>
</feature>
<dbReference type="Pfam" id="PF07699">
    <property type="entry name" value="Ephrin_rec_like"/>
    <property type="match status" value="1"/>
</dbReference>
<keyword evidence="2" id="KW-0812">Transmembrane</keyword>
<feature type="compositionally biased region" description="Low complexity" evidence="1">
    <location>
        <begin position="335"/>
        <end position="345"/>
    </location>
</feature>
<proteinExistence type="evidence at transcript level"/>
<keyword evidence="2" id="KW-0472">Membrane</keyword>
<dbReference type="SMART" id="SM01411">
    <property type="entry name" value="Ephrin_rec_like"/>
    <property type="match status" value="1"/>
</dbReference>
<feature type="compositionally biased region" description="Polar residues" evidence="1">
    <location>
        <begin position="374"/>
        <end position="384"/>
    </location>
</feature>
<organism evidence="4">
    <name type="scientific">Phallusia mammillata</name>
    <dbReference type="NCBI Taxonomy" id="59560"/>
    <lineage>
        <taxon>Eukaryota</taxon>
        <taxon>Metazoa</taxon>
        <taxon>Chordata</taxon>
        <taxon>Tunicata</taxon>
        <taxon>Ascidiacea</taxon>
        <taxon>Phlebobranchia</taxon>
        <taxon>Ascidiidae</taxon>
        <taxon>Phallusia</taxon>
    </lineage>
</organism>
<accession>A0A6F9DGM1</accession>